<keyword evidence="3" id="KW-1185">Reference proteome</keyword>
<dbReference type="Pfam" id="PF00903">
    <property type="entry name" value="Glyoxalase"/>
    <property type="match status" value="1"/>
</dbReference>
<dbReference type="PANTHER" id="PTHR35006:SF1">
    <property type="entry name" value="BLL2941 PROTEIN"/>
    <property type="match status" value="1"/>
</dbReference>
<proteinExistence type="predicted"/>
<evidence type="ECO:0000313" key="2">
    <source>
        <dbReference type="EMBL" id="NKE46376.1"/>
    </source>
</evidence>
<dbReference type="Gene3D" id="3.10.180.10">
    <property type="entry name" value="2,3-Dihydroxybiphenyl 1,2-Dioxygenase, domain 1"/>
    <property type="match status" value="1"/>
</dbReference>
<dbReference type="PANTHER" id="PTHR35006">
    <property type="entry name" value="GLYOXALASE FAMILY PROTEIN (AFU_ORTHOLOGUE AFUA_5G14830)"/>
    <property type="match status" value="1"/>
</dbReference>
<comment type="caution">
    <text evidence="2">The sequence shown here is derived from an EMBL/GenBank/DDBJ whole genome shotgun (WGS) entry which is preliminary data.</text>
</comment>
<dbReference type="Proteomes" id="UP000765160">
    <property type="component" value="Unassembled WGS sequence"/>
</dbReference>
<reference evidence="2 3" key="1">
    <citation type="submission" date="2020-03" db="EMBL/GenBank/DDBJ databases">
        <title>Roseomonas selenitidurans sp. nov. isolated from soil.</title>
        <authorList>
            <person name="Liu H."/>
        </authorList>
    </citation>
    <scope>NUCLEOTIDE SEQUENCE [LARGE SCALE GENOMIC DNA]</scope>
    <source>
        <strain evidence="2 3">JCM 15073</strain>
    </source>
</reference>
<sequence>MFSHATLGTNDFPRALAFYDALLAPLGLGRFHTDEAQGQAGYAANPEASPQFWLMRPIDGRPASPGNGTTLAFEAPDRATVRAVHAAGLAQGATEEGSPGLRPHYHADYYGAYLRDPDGNKLCCVCHRPEDRPE</sequence>
<evidence type="ECO:0000259" key="1">
    <source>
        <dbReference type="PROSITE" id="PS51819"/>
    </source>
</evidence>
<dbReference type="PROSITE" id="PS51819">
    <property type="entry name" value="VOC"/>
    <property type="match status" value="1"/>
</dbReference>
<dbReference type="SUPFAM" id="SSF54593">
    <property type="entry name" value="Glyoxalase/Bleomycin resistance protein/Dihydroxybiphenyl dioxygenase"/>
    <property type="match status" value="1"/>
</dbReference>
<evidence type="ECO:0000313" key="3">
    <source>
        <dbReference type="Proteomes" id="UP000765160"/>
    </source>
</evidence>
<dbReference type="EMBL" id="JAAVTX010000005">
    <property type="protein sequence ID" value="NKE46376.1"/>
    <property type="molecule type" value="Genomic_DNA"/>
</dbReference>
<gene>
    <name evidence="2" type="ORF">HB662_16460</name>
</gene>
<feature type="domain" description="VOC" evidence="1">
    <location>
        <begin position="1"/>
        <end position="127"/>
    </location>
</feature>
<dbReference type="InterPro" id="IPR029068">
    <property type="entry name" value="Glyas_Bleomycin-R_OHBP_Dase"/>
</dbReference>
<dbReference type="RefSeq" id="WP_168050924.1">
    <property type="nucleotide sequence ID" value="NZ_JAATJR010000005.1"/>
</dbReference>
<dbReference type="InterPro" id="IPR037523">
    <property type="entry name" value="VOC_core"/>
</dbReference>
<dbReference type="CDD" id="cd07262">
    <property type="entry name" value="VOC_like"/>
    <property type="match status" value="1"/>
</dbReference>
<organism evidence="2 3">
    <name type="scientific">Falsiroseomonas frigidaquae</name>
    <dbReference type="NCBI Taxonomy" id="487318"/>
    <lineage>
        <taxon>Bacteria</taxon>
        <taxon>Pseudomonadati</taxon>
        <taxon>Pseudomonadota</taxon>
        <taxon>Alphaproteobacteria</taxon>
        <taxon>Acetobacterales</taxon>
        <taxon>Roseomonadaceae</taxon>
        <taxon>Falsiroseomonas</taxon>
    </lineage>
</organism>
<protein>
    <submittedName>
        <fullName evidence="2">VOC family protein</fullName>
    </submittedName>
</protein>
<accession>A0ABX1F202</accession>
<name>A0ABX1F202_9PROT</name>
<dbReference type="InterPro" id="IPR004360">
    <property type="entry name" value="Glyas_Fos-R_dOase_dom"/>
</dbReference>